<feature type="compositionally biased region" description="Basic and acidic residues" evidence="11">
    <location>
        <begin position="183"/>
        <end position="207"/>
    </location>
</feature>
<evidence type="ECO:0000313" key="13">
    <source>
        <dbReference type="Proteomes" id="UP001158576"/>
    </source>
</evidence>
<dbReference type="PANTHER" id="PTHR31539">
    <property type="entry name" value="CENTROSOMAL PROTEIN OF 19K CEP19"/>
    <property type="match status" value="1"/>
</dbReference>
<evidence type="ECO:0000256" key="9">
    <source>
        <dbReference type="ARBA" id="ARBA00023212"/>
    </source>
</evidence>
<name>A0ABN7SGX5_OIKDI</name>
<evidence type="ECO:0000256" key="10">
    <source>
        <dbReference type="ARBA" id="ARBA00023273"/>
    </source>
</evidence>
<keyword evidence="6" id="KW-0963">Cytoplasm</keyword>
<evidence type="ECO:0000256" key="8">
    <source>
        <dbReference type="ARBA" id="ARBA00023069"/>
    </source>
</evidence>
<dbReference type="Proteomes" id="UP001158576">
    <property type="component" value="Chromosome XSR"/>
</dbReference>
<evidence type="ECO:0000256" key="1">
    <source>
        <dbReference type="ARBA" id="ARBA00004114"/>
    </source>
</evidence>
<accession>A0ABN7SGX5</accession>
<keyword evidence="7" id="KW-0970">Cilium biogenesis/degradation</keyword>
<feature type="compositionally biased region" description="Acidic residues" evidence="11">
    <location>
        <begin position="238"/>
        <end position="251"/>
    </location>
</feature>
<dbReference type="PANTHER" id="PTHR31539:SF1">
    <property type="entry name" value="CENTROSOMAL PROTEIN OF 19 KDA"/>
    <property type="match status" value="1"/>
</dbReference>
<feature type="compositionally biased region" description="Basic and acidic residues" evidence="11">
    <location>
        <begin position="142"/>
        <end position="167"/>
    </location>
</feature>
<evidence type="ECO:0000256" key="11">
    <source>
        <dbReference type="SAM" id="MobiDB-lite"/>
    </source>
</evidence>
<feature type="region of interest" description="Disordered" evidence="11">
    <location>
        <begin position="126"/>
        <end position="253"/>
    </location>
</feature>
<evidence type="ECO:0000256" key="3">
    <source>
        <dbReference type="ARBA" id="ARBA00004186"/>
    </source>
</evidence>
<comment type="similarity">
    <text evidence="4">Belongs to the CEP19 family.</text>
</comment>
<proteinExistence type="inferred from homology"/>
<evidence type="ECO:0000313" key="12">
    <source>
        <dbReference type="EMBL" id="CAG5097476.1"/>
    </source>
</evidence>
<dbReference type="EMBL" id="OU015569">
    <property type="protein sequence ID" value="CAG5097476.1"/>
    <property type="molecule type" value="Genomic_DNA"/>
</dbReference>
<evidence type="ECO:0000256" key="4">
    <source>
        <dbReference type="ARBA" id="ARBA00009371"/>
    </source>
</evidence>
<gene>
    <name evidence="12" type="ORF">OKIOD_LOCUS6647</name>
</gene>
<evidence type="ECO:0000256" key="6">
    <source>
        <dbReference type="ARBA" id="ARBA00022490"/>
    </source>
</evidence>
<sequence length="340" mass="37889">MPDIQPQKIGLKFKPLSLMVLYELVTDVKTTRCRKIPLQARGKSALQVMEELLARPSHITLLSAIPKKKLLSVINRIPNIQKSECPALFDDEIKENEQSEPAAEPLARALVRAPSRASQQVMEALLNSDTDDDDSNKTGKSASDKENTAEQKEATKTDEEKSAKESSPEPSYTDPSESISENISEKEDSSFSLKNDSESKDPFSEKADESDDDIFNTLKSIDASGKKKNSNIPIFSDVDSDSESDATDSDDSFMRNLNQAKAHQENRSSTPSNVSEVNSILNEEKNLNILSDNELENVKKTMDVNFHKNQLTKDDADFKYDTREVFNPTVPSGWDSDDSF</sequence>
<feature type="compositionally biased region" description="Low complexity" evidence="11">
    <location>
        <begin position="168"/>
        <end position="182"/>
    </location>
</feature>
<dbReference type="Pfam" id="PF14933">
    <property type="entry name" value="CEP19"/>
    <property type="match status" value="1"/>
</dbReference>
<comment type="subcellular location">
    <subcellularLocation>
        <location evidence="2">Cytoplasm</location>
        <location evidence="2">Cytoskeleton</location>
        <location evidence="2">Cilium basal body</location>
    </subcellularLocation>
    <subcellularLocation>
        <location evidence="1">Cytoplasm</location>
        <location evidence="1">Cytoskeleton</location>
        <location evidence="1">Microtubule organizing center</location>
        <location evidence="1">Centrosome</location>
        <location evidence="1">Centriole</location>
    </subcellularLocation>
    <subcellularLocation>
        <location evidence="3">Cytoplasm</location>
        <location evidence="3">Cytoskeleton</location>
        <location evidence="3">Spindle</location>
    </subcellularLocation>
</comment>
<protein>
    <recommendedName>
        <fullName evidence="5">Centrosomal protein of 19 kDa</fullName>
    </recommendedName>
</protein>
<evidence type="ECO:0000256" key="5">
    <source>
        <dbReference type="ARBA" id="ARBA00022015"/>
    </source>
</evidence>
<evidence type="ECO:0000256" key="7">
    <source>
        <dbReference type="ARBA" id="ARBA00022794"/>
    </source>
</evidence>
<keyword evidence="8" id="KW-0969">Cilium</keyword>
<keyword evidence="9" id="KW-0206">Cytoskeleton</keyword>
<keyword evidence="10" id="KW-0966">Cell projection</keyword>
<keyword evidence="13" id="KW-1185">Reference proteome</keyword>
<reference evidence="12 13" key="1">
    <citation type="submission" date="2021-04" db="EMBL/GenBank/DDBJ databases">
        <authorList>
            <person name="Bliznina A."/>
        </authorList>
    </citation>
    <scope>NUCLEOTIDE SEQUENCE [LARGE SCALE GENOMIC DNA]</scope>
</reference>
<dbReference type="InterPro" id="IPR029412">
    <property type="entry name" value="CEP19"/>
</dbReference>
<organism evidence="12 13">
    <name type="scientific">Oikopleura dioica</name>
    <name type="common">Tunicate</name>
    <dbReference type="NCBI Taxonomy" id="34765"/>
    <lineage>
        <taxon>Eukaryota</taxon>
        <taxon>Metazoa</taxon>
        <taxon>Chordata</taxon>
        <taxon>Tunicata</taxon>
        <taxon>Appendicularia</taxon>
        <taxon>Copelata</taxon>
        <taxon>Oikopleuridae</taxon>
        <taxon>Oikopleura</taxon>
    </lineage>
</organism>
<evidence type="ECO:0000256" key="2">
    <source>
        <dbReference type="ARBA" id="ARBA00004120"/>
    </source>
</evidence>